<dbReference type="GeneID" id="36321985"/>
<dbReference type="AlphaFoldDB" id="A0A1X6MXN4"/>
<dbReference type="RefSeq" id="XP_024337922.1">
    <property type="nucleotide sequence ID" value="XM_024477035.1"/>
</dbReference>
<name>A0A1X6MXN4_9APHY</name>
<dbReference type="Proteomes" id="UP000194127">
    <property type="component" value="Unassembled WGS sequence"/>
</dbReference>
<keyword evidence="2" id="KW-1185">Reference proteome</keyword>
<organism evidence="1 2">
    <name type="scientific">Postia placenta MAD-698-R-SB12</name>
    <dbReference type="NCBI Taxonomy" id="670580"/>
    <lineage>
        <taxon>Eukaryota</taxon>
        <taxon>Fungi</taxon>
        <taxon>Dikarya</taxon>
        <taxon>Basidiomycota</taxon>
        <taxon>Agaricomycotina</taxon>
        <taxon>Agaricomycetes</taxon>
        <taxon>Polyporales</taxon>
        <taxon>Adustoporiaceae</taxon>
        <taxon>Rhodonia</taxon>
    </lineage>
</organism>
<evidence type="ECO:0000313" key="1">
    <source>
        <dbReference type="EMBL" id="OSX61128.1"/>
    </source>
</evidence>
<accession>A0A1X6MXN4</accession>
<protein>
    <submittedName>
        <fullName evidence="1">Uncharacterized protein</fullName>
    </submittedName>
</protein>
<dbReference type="EMBL" id="KZ110599">
    <property type="protein sequence ID" value="OSX61128.1"/>
    <property type="molecule type" value="Genomic_DNA"/>
</dbReference>
<proteinExistence type="predicted"/>
<sequence length="128" mass="14131">MFGYKASHQVHFPDDILKCSLLLATRQPEQRKNRTPKRFWVITYDDHLLPPRVQANHEARDATSVTASEVAATTKNFQSHRACVAQVIESAKDGDSGTEMGKEDSVVAESFIAGLHPASKGSVWPVRG</sequence>
<gene>
    <name evidence="1" type="ORF">POSPLADRAFT_1034636</name>
</gene>
<reference evidence="1 2" key="1">
    <citation type="submission" date="2017-04" db="EMBL/GenBank/DDBJ databases">
        <title>Genome Sequence of the Model Brown-Rot Fungus Postia placenta SB12.</title>
        <authorList>
            <consortium name="DOE Joint Genome Institute"/>
            <person name="Gaskell J."/>
            <person name="Kersten P."/>
            <person name="Larrondo L.F."/>
            <person name="Canessa P."/>
            <person name="Martinez D."/>
            <person name="Hibbett D."/>
            <person name="Schmoll M."/>
            <person name="Kubicek C.P."/>
            <person name="Martinez A.T."/>
            <person name="Yadav J."/>
            <person name="Master E."/>
            <person name="Magnuson J.K."/>
            <person name="James T."/>
            <person name="Yaver D."/>
            <person name="Berka R."/>
            <person name="Labutti K."/>
            <person name="Lipzen A."/>
            <person name="Aerts A."/>
            <person name="Barry K."/>
            <person name="Henrissat B."/>
            <person name="Blanchette R."/>
            <person name="Grigoriev I."/>
            <person name="Cullen D."/>
        </authorList>
    </citation>
    <scope>NUCLEOTIDE SEQUENCE [LARGE SCALE GENOMIC DNA]</scope>
    <source>
        <strain evidence="1 2">MAD-698-R-SB12</strain>
    </source>
</reference>
<evidence type="ECO:0000313" key="2">
    <source>
        <dbReference type="Proteomes" id="UP000194127"/>
    </source>
</evidence>